<keyword evidence="8" id="KW-1185">Reference proteome</keyword>
<dbReference type="NCBIfam" id="TIGR00785">
    <property type="entry name" value="dass"/>
    <property type="match status" value="1"/>
</dbReference>
<feature type="transmembrane region" description="Helical" evidence="6">
    <location>
        <begin position="372"/>
        <end position="392"/>
    </location>
</feature>
<feature type="transmembrane region" description="Helical" evidence="6">
    <location>
        <begin position="404"/>
        <end position="423"/>
    </location>
</feature>
<name>A0ABZ0IJI5_9BACT</name>
<evidence type="ECO:0000256" key="4">
    <source>
        <dbReference type="ARBA" id="ARBA00022989"/>
    </source>
</evidence>
<reference evidence="7 8" key="1">
    <citation type="journal article" date="2023" name="Microbiol. Resour. Announc.">
        <title>Complete Genome Sequence of Imperialibacter roseus strain P4T.</title>
        <authorList>
            <person name="Tizabi D.R."/>
            <person name="Bachvaroff T."/>
            <person name="Hill R.T."/>
        </authorList>
    </citation>
    <scope>NUCLEOTIDE SEQUENCE [LARGE SCALE GENOMIC DNA]</scope>
    <source>
        <strain evidence="7 8">P4T</strain>
    </source>
</reference>
<dbReference type="InterPro" id="IPR001898">
    <property type="entry name" value="SLC13A/DASS"/>
</dbReference>
<keyword evidence="5 6" id="KW-0472">Membrane</keyword>
<dbReference type="EMBL" id="CP136051">
    <property type="protein sequence ID" value="WOK04674.1"/>
    <property type="molecule type" value="Genomic_DNA"/>
</dbReference>
<dbReference type="PROSITE" id="PS01271">
    <property type="entry name" value="NA_SULFATE"/>
    <property type="match status" value="1"/>
</dbReference>
<sequence length="498" mass="54587">MNIDLKGLLASKRLFIILGPGLFILLLLFGGPADMEPKAWTVVACTVWIALWWLTEAVPIAITSLLPILLFSATGAMPVSSVTGYYSNNIIYLFIAGFIIALAMEKWNLHRRIALNIIKRTGTNQKQILLGFILATGFLSMWISNTATTMMMLPIALSIIDQLAKLLNKPGDSTSSHFGKALVISIAYAASIGGIATIVGTPTNLIFVEAAGQFYGTEIPFDLWFFYALPLTILLGAFLWWDLSHRAFKLSSIKVKGSKEIIDGELRQLGAMGYEERWVMVIFSFVAIAWIFRTYLIAPIFPGINDTSIALIGATVLFLVPGRQTKGEMIMDWQTAKRLPWEVILLFGGAFSVAGSFQETGLTAWIGGRLTLLENVHPLLMLLIVVALVNYLTELTQNMATCTLMLPILAGLAQAIGVHPYGLMVPMTIASSCAFMLPVATAPNAIVFGSGTLQMKDMVRAGVWLNIFATVLISVYTYYVLPAIWGFDFNSFPEAFVK</sequence>
<feature type="transmembrane region" description="Helical" evidence="6">
    <location>
        <begin position="90"/>
        <end position="107"/>
    </location>
</feature>
<feature type="transmembrane region" description="Helical" evidence="6">
    <location>
        <begin position="343"/>
        <end position="366"/>
    </location>
</feature>
<feature type="transmembrane region" description="Helical" evidence="6">
    <location>
        <begin position="278"/>
        <end position="298"/>
    </location>
</feature>
<keyword evidence="4 6" id="KW-1133">Transmembrane helix</keyword>
<comment type="subcellular location">
    <subcellularLocation>
        <location evidence="1">Membrane</location>
        <topology evidence="1">Multi-pass membrane protein</topology>
    </subcellularLocation>
</comment>
<feature type="transmembrane region" description="Helical" evidence="6">
    <location>
        <begin position="304"/>
        <end position="322"/>
    </location>
</feature>
<dbReference type="InterPro" id="IPR031312">
    <property type="entry name" value="Na/sul_symport_CS"/>
</dbReference>
<feature type="transmembrane region" description="Helical" evidence="6">
    <location>
        <begin position="221"/>
        <end position="241"/>
    </location>
</feature>
<evidence type="ECO:0000256" key="2">
    <source>
        <dbReference type="ARBA" id="ARBA00022448"/>
    </source>
</evidence>
<accession>A0ABZ0IJI5</accession>
<evidence type="ECO:0000313" key="7">
    <source>
        <dbReference type="EMBL" id="WOK04674.1"/>
    </source>
</evidence>
<feature type="transmembrane region" description="Helical" evidence="6">
    <location>
        <begin position="429"/>
        <end position="449"/>
    </location>
</feature>
<organism evidence="7 8">
    <name type="scientific">Imperialibacter roseus</name>
    <dbReference type="NCBI Taxonomy" id="1324217"/>
    <lineage>
        <taxon>Bacteria</taxon>
        <taxon>Pseudomonadati</taxon>
        <taxon>Bacteroidota</taxon>
        <taxon>Cytophagia</taxon>
        <taxon>Cytophagales</taxon>
        <taxon>Flammeovirgaceae</taxon>
        <taxon>Imperialibacter</taxon>
    </lineage>
</organism>
<gene>
    <name evidence="7" type="ORF">RT717_16460</name>
</gene>
<feature type="transmembrane region" description="Helical" evidence="6">
    <location>
        <begin position="179"/>
        <end position="201"/>
    </location>
</feature>
<dbReference type="CDD" id="cd01115">
    <property type="entry name" value="SLC13_permease"/>
    <property type="match status" value="1"/>
</dbReference>
<feature type="transmembrane region" description="Helical" evidence="6">
    <location>
        <begin position="14"/>
        <end position="33"/>
    </location>
</feature>
<evidence type="ECO:0000256" key="5">
    <source>
        <dbReference type="ARBA" id="ARBA00023136"/>
    </source>
</evidence>
<keyword evidence="3 6" id="KW-0812">Transmembrane</keyword>
<protein>
    <submittedName>
        <fullName evidence="7">SLC13 family permease</fullName>
    </submittedName>
</protein>
<evidence type="ECO:0000313" key="8">
    <source>
        <dbReference type="Proteomes" id="UP001302349"/>
    </source>
</evidence>
<evidence type="ECO:0000256" key="6">
    <source>
        <dbReference type="SAM" id="Phobius"/>
    </source>
</evidence>
<evidence type="ECO:0000256" key="1">
    <source>
        <dbReference type="ARBA" id="ARBA00004141"/>
    </source>
</evidence>
<dbReference type="PANTHER" id="PTHR10283">
    <property type="entry name" value="SOLUTE CARRIER FAMILY 13 MEMBER"/>
    <property type="match status" value="1"/>
</dbReference>
<proteinExistence type="predicted"/>
<feature type="transmembrane region" description="Helical" evidence="6">
    <location>
        <begin position="461"/>
        <end position="481"/>
    </location>
</feature>
<dbReference type="Proteomes" id="UP001302349">
    <property type="component" value="Chromosome"/>
</dbReference>
<keyword evidence="2" id="KW-0813">Transport</keyword>
<dbReference type="RefSeq" id="WP_317487475.1">
    <property type="nucleotide sequence ID" value="NZ_CP136051.1"/>
</dbReference>
<dbReference type="Pfam" id="PF00939">
    <property type="entry name" value="Na_sulph_symp"/>
    <property type="match status" value="1"/>
</dbReference>
<dbReference type="PANTHER" id="PTHR10283:SF82">
    <property type="entry name" value="SOLUTE CARRIER FAMILY 13 MEMBER 2"/>
    <property type="match status" value="1"/>
</dbReference>
<evidence type="ECO:0000256" key="3">
    <source>
        <dbReference type="ARBA" id="ARBA00022692"/>
    </source>
</evidence>